<dbReference type="GO" id="GO:0005783">
    <property type="term" value="C:endoplasmic reticulum"/>
    <property type="evidence" value="ECO:0007669"/>
    <property type="project" value="TreeGrafter"/>
</dbReference>
<dbReference type="InterPro" id="IPR045050">
    <property type="entry name" value="Synaptotagmin_plant"/>
</dbReference>
<evidence type="ECO:0000259" key="8">
    <source>
        <dbReference type="PROSITE" id="PS50004"/>
    </source>
</evidence>
<dbReference type="InterPro" id="IPR000008">
    <property type="entry name" value="C2_dom"/>
</dbReference>
<dbReference type="PROSITE" id="PS50004">
    <property type="entry name" value="C2"/>
    <property type="match status" value="1"/>
</dbReference>
<feature type="domain" description="C2" evidence="8">
    <location>
        <begin position="366"/>
        <end position="514"/>
    </location>
</feature>
<dbReference type="AlphaFoldDB" id="A0A6U0QBZ8"/>
<evidence type="ECO:0008006" key="12">
    <source>
        <dbReference type="Google" id="ProtNLM"/>
    </source>
</evidence>
<dbReference type="Pfam" id="PF00168">
    <property type="entry name" value="C2"/>
    <property type="match status" value="3"/>
</dbReference>
<protein>
    <recommendedName>
        <fullName evidence="12">C2 domain-containing protein</fullName>
    </recommendedName>
</protein>
<accession>A0A6U0QBZ8</accession>
<feature type="transmembrane region" description="Helical" evidence="7">
    <location>
        <begin position="110"/>
        <end position="128"/>
    </location>
</feature>
<gene>
    <name evidence="10" type="ORF">PCOL08062_LOCUS10462</name>
    <name evidence="11" type="ORF">PCOL08062_LOCUS10463</name>
</gene>
<name>A0A6U0QBZ8_9VIRI</name>
<evidence type="ECO:0000313" key="10">
    <source>
        <dbReference type="EMBL" id="CAD8248064.1"/>
    </source>
</evidence>
<dbReference type="GO" id="GO:0016020">
    <property type="term" value="C:membrane"/>
    <property type="evidence" value="ECO:0007669"/>
    <property type="project" value="UniProtKB-SubCell"/>
</dbReference>
<evidence type="ECO:0000256" key="4">
    <source>
        <dbReference type="ARBA" id="ARBA00023121"/>
    </source>
</evidence>
<evidence type="ECO:0000256" key="5">
    <source>
        <dbReference type="ARBA" id="ARBA00023136"/>
    </source>
</evidence>
<evidence type="ECO:0000256" key="6">
    <source>
        <dbReference type="SAM" id="MobiDB-lite"/>
    </source>
</evidence>
<keyword evidence="2" id="KW-0813">Transport</keyword>
<keyword evidence="7" id="KW-1133">Transmembrane helix</keyword>
<evidence type="ECO:0000256" key="2">
    <source>
        <dbReference type="ARBA" id="ARBA00022448"/>
    </source>
</evidence>
<evidence type="ECO:0000256" key="3">
    <source>
        <dbReference type="ARBA" id="ARBA00023055"/>
    </source>
</evidence>
<feature type="transmembrane region" description="Helical" evidence="7">
    <location>
        <begin position="50"/>
        <end position="72"/>
    </location>
</feature>
<evidence type="ECO:0000313" key="11">
    <source>
        <dbReference type="EMBL" id="CAD8248066.1"/>
    </source>
</evidence>
<evidence type="ECO:0000259" key="9">
    <source>
        <dbReference type="PROSITE" id="PS51847"/>
    </source>
</evidence>
<reference evidence="11" key="1">
    <citation type="submission" date="2021-01" db="EMBL/GenBank/DDBJ databases">
        <authorList>
            <person name="Corre E."/>
            <person name="Pelletier E."/>
            <person name="Niang G."/>
            <person name="Scheremetjew M."/>
            <person name="Finn R."/>
            <person name="Kale V."/>
            <person name="Holt S."/>
            <person name="Cochrane G."/>
            <person name="Meng A."/>
            <person name="Brown T."/>
            <person name="Cohen L."/>
        </authorList>
    </citation>
    <scope>NUCLEOTIDE SEQUENCE</scope>
    <source>
        <strain evidence="11">CCMP1413</strain>
    </source>
</reference>
<comment type="subcellular location">
    <subcellularLocation>
        <location evidence="1">Membrane</location>
    </subcellularLocation>
</comment>
<feature type="compositionally biased region" description="Low complexity" evidence="6">
    <location>
        <begin position="584"/>
        <end position="609"/>
    </location>
</feature>
<dbReference type="Gene3D" id="2.60.40.150">
    <property type="entry name" value="C2 domain"/>
    <property type="match status" value="1"/>
</dbReference>
<keyword evidence="4" id="KW-0446">Lipid-binding</keyword>
<sequence length="816" mass="86738">MAALASERQPAAGGGGGEGEEPTRAGVSVLFKHRPLAAAAQAAASARDAAATLVALVGGAAASLVVLVALVVRPLGGLAALLLRAGAHRDGIAASLGGIASAASRVVGRWGGVSLAFLGGLVAAYVLLRSDASQRFRRAYRARAAARLGTDARSAVELLRVLGLGDALRLVPAFLIDAHEGFERVSWLNQALERVWPVVRRAADEYTAEDLAPLLEPYFEAYKPPQLRRLRLVDYSPGSRAPSLAGVKVEDLLPGDASTGSTGSADELDVMLDLRLVSDMKLTIEAVGPGGIGVTMTVSDIQVFGKLRLRLAQLLPAPPYVGAMATSFMAPPWVDMGLKVSGARIPGLESAVRAIVAIALDDLMVHPRQLIVPLAPDADISALQRRPSGIVYVRLLGVDDIPDVERLGLPDPYVKVYTREMHPAFTSIKANTLSPVWAAPSGSARSQSQKAADSPEEDAGDDNQIMQFVVEDPVRDKLKVEVWDDELWTPDRLVASCTLPVSAMNSMKVVSVRVPMRPAGRFAKQVKKASAKQKGAPGVFGQCMQLNARKPPSFDKTVLRAEILYVQFDGGQRHRPGESADTASGSGSNGNEDGSARPASPAAADESAALDIETTTLSQPDAETGAEGRPRSHSLRLPPGWSLPPSGVLTVNITRCESLMLGVAARHPYIKIEVGDLQRRLPMGEPVSKTAASGSFEWADSVEIIGVDPVETPELRVRVLSRQSLLKSVPVFGHLPAFRTEFSLGEVTIDLGRHAAAAAASGVSTWKIADTYKLRGVKRGSLEAKVVFSRSEEVAALRRRTRRELLGQKSERPPTR</sequence>
<feature type="region of interest" description="Disordered" evidence="6">
    <location>
        <begin position="1"/>
        <end position="22"/>
    </location>
</feature>
<keyword evidence="5 7" id="KW-0472">Membrane</keyword>
<dbReference type="EMBL" id="HBDZ01013682">
    <property type="protein sequence ID" value="CAD8248066.1"/>
    <property type="molecule type" value="Transcribed_RNA"/>
</dbReference>
<keyword evidence="7" id="KW-0812">Transmembrane</keyword>
<evidence type="ECO:0000256" key="7">
    <source>
        <dbReference type="SAM" id="Phobius"/>
    </source>
</evidence>
<organism evidence="11">
    <name type="scientific">Prasinoderma coloniale</name>
    <dbReference type="NCBI Taxonomy" id="156133"/>
    <lineage>
        <taxon>Eukaryota</taxon>
        <taxon>Viridiplantae</taxon>
        <taxon>Prasinodermophyta</taxon>
        <taxon>Prasinodermophyceae</taxon>
        <taxon>Prasinodermales</taxon>
        <taxon>Prasinodermaceae</taxon>
        <taxon>Prasinoderma</taxon>
    </lineage>
</organism>
<feature type="domain" description="SMP-LTD" evidence="9">
    <location>
        <begin position="181"/>
        <end position="375"/>
    </location>
</feature>
<dbReference type="PANTHER" id="PTHR10774">
    <property type="entry name" value="EXTENDED SYNAPTOTAGMIN-RELATED"/>
    <property type="match status" value="1"/>
</dbReference>
<dbReference type="GO" id="GO:0008289">
    <property type="term" value="F:lipid binding"/>
    <property type="evidence" value="ECO:0007669"/>
    <property type="project" value="UniProtKB-KW"/>
</dbReference>
<dbReference type="SMART" id="SM00239">
    <property type="entry name" value="C2"/>
    <property type="match status" value="2"/>
</dbReference>
<evidence type="ECO:0000256" key="1">
    <source>
        <dbReference type="ARBA" id="ARBA00004370"/>
    </source>
</evidence>
<dbReference type="GO" id="GO:0006869">
    <property type="term" value="P:lipid transport"/>
    <property type="evidence" value="ECO:0007669"/>
    <property type="project" value="UniProtKB-KW"/>
</dbReference>
<dbReference type="PROSITE" id="PS51847">
    <property type="entry name" value="SMP"/>
    <property type="match status" value="1"/>
</dbReference>
<keyword evidence="3" id="KW-0445">Lipid transport</keyword>
<feature type="region of interest" description="Disordered" evidence="6">
    <location>
        <begin position="570"/>
        <end position="640"/>
    </location>
</feature>
<dbReference type="InterPro" id="IPR035892">
    <property type="entry name" value="C2_domain_sf"/>
</dbReference>
<dbReference type="PANTHER" id="PTHR10774:SF190">
    <property type="entry name" value="C2 CALCIUM_LIPID-BINDING ENDONUCLEASE_EXONUCLEASE_PHOSPHATASE-RELATED"/>
    <property type="match status" value="1"/>
</dbReference>
<feature type="region of interest" description="Disordered" evidence="6">
    <location>
        <begin position="439"/>
        <end position="462"/>
    </location>
</feature>
<proteinExistence type="predicted"/>
<dbReference type="EMBL" id="HBDZ01013681">
    <property type="protein sequence ID" value="CAD8248064.1"/>
    <property type="molecule type" value="Transcribed_RNA"/>
</dbReference>
<dbReference type="InterPro" id="IPR031468">
    <property type="entry name" value="SMP_LBD"/>
</dbReference>
<dbReference type="SUPFAM" id="SSF49562">
    <property type="entry name" value="C2 domain (Calcium/lipid-binding domain, CaLB)"/>
    <property type="match status" value="1"/>
</dbReference>
<dbReference type="CDD" id="cd00030">
    <property type="entry name" value="C2"/>
    <property type="match status" value="1"/>
</dbReference>